<keyword evidence="3" id="KW-0808">Transferase</keyword>
<dbReference type="AlphaFoldDB" id="A0A2A2THS7"/>
<keyword evidence="4" id="KW-1185">Reference proteome</keyword>
<dbReference type="EMBL" id="NTFS01000158">
    <property type="protein sequence ID" value="PAX53241.1"/>
    <property type="molecule type" value="Genomic_DNA"/>
</dbReference>
<dbReference type="PANTHER" id="PTHR12526:SF637">
    <property type="entry name" value="GLYCOSYLTRANSFERASE EPSF-RELATED"/>
    <property type="match status" value="1"/>
</dbReference>
<gene>
    <name evidence="3" type="ORF">CK510_15040</name>
</gene>
<dbReference type="InterPro" id="IPR028098">
    <property type="entry name" value="Glyco_trans_4-like_N"/>
</dbReference>
<name>A0A2A2THS7_9CYAN</name>
<proteinExistence type="predicted"/>
<evidence type="ECO:0000313" key="4">
    <source>
        <dbReference type="Proteomes" id="UP000218238"/>
    </source>
</evidence>
<dbReference type="SUPFAM" id="SSF53756">
    <property type="entry name" value="UDP-Glycosyltransferase/glycogen phosphorylase"/>
    <property type="match status" value="1"/>
</dbReference>
<dbReference type="PANTHER" id="PTHR12526">
    <property type="entry name" value="GLYCOSYLTRANSFERASE"/>
    <property type="match status" value="1"/>
</dbReference>
<dbReference type="Pfam" id="PF13439">
    <property type="entry name" value="Glyco_transf_4"/>
    <property type="match status" value="1"/>
</dbReference>
<protein>
    <submittedName>
        <fullName evidence="3">Glycosyl transferase</fullName>
    </submittedName>
</protein>
<dbReference type="RefSeq" id="WP_095722476.1">
    <property type="nucleotide sequence ID" value="NZ_NTFS01000158.1"/>
</dbReference>
<accession>A0A2A2THS7</accession>
<organism evidence="3 4">
    <name type="scientific">Brunnivagina elsteri CCALA 953</name>
    <dbReference type="NCBI Taxonomy" id="987040"/>
    <lineage>
        <taxon>Bacteria</taxon>
        <taxon>Bacillati</taxon>
        <taxon>Cyanobacteriota</taxon>
        <taxon>Cyanophyceae</taxon>
        <taxon>Nostocales</taxon>
        <taxon>Calotrichaceae</taxon>
        <taxon>Brunnivagina</taxon>
    </lineage>
</organism>
<dbReference type="CDD" id="cd03825">
    <property type="entry name" value="GT4_WcaC-like"/>
    <property type="match status" value="1"/>
</dbReference>
<dbReference type="InterPro" id="IPR001296">
    <property type="entry name" value="Glyco_trans_1"/>
</dbReference>
<dbReference type="OrthoDB" id="9768685at2"/>
<evidence type="ECO:0000313" key="3">
    <source>
        <dbReference type="EMBL" id="PAX53241.1"/>
    </source>
</evidence>
<feature type="domain" description="Glycosyltransferase subfamily 4-like N-terminal" evidence="2">
    <location>
        <begin position="73"/>
        <end position="213"/>
    </location>
</feature>
<feature type="domain" description="Glycosyl transferase family 1" evidence="1">
    <location>
        <begin position="221"/>
        <end position="393"/>
    </location>
</feature>
<dbReference type="Gene3D" id="3.40.50.2000">
    <property type="entry name" value="Glycogen Phosphorylase B"/>
    <property type="match status" value="2"/>
</dbReference>
<evidence type="ECO:0000259" key="2">
    <source>
        <dbReference type="Pfam" id="PF13439"/>
    </source>
</evidence>
<sequence>MHSLILSTFDLNGGAAKASFRLHDGLRKINIDSTMLVQYQESNENQIIGAKNKLEKYLNQARPTLDNLPLKGRGYGTFSPQWFPDFTHRQIAAISPDIINLHWTCGYIRIESLSQWKKPLVWTLHDMWAFTGGCQYSNDCDRYTKSCGACPQLNSNKERDISRWVWQRKLKAWQNLDITIVTPSEWLAKCVHASSLFSQAQIEVIPNGIDIQRYKPVNRKFAREHLNLPQDKQLVLIGANSLYQKRKGSEYFEKALKSLQSSEYRGKIELVIFGILPREIKDKLQLQLKLDLGFPSHYIGNLNDEISLALIYAASDVFVAPYIEDNLPNTIMESLATGTPCVAFGIGGIPEMIEHQNNGFLAQPLDAESLASGIIWVLENEQRWQKLSENARKKVETEFNQPLQAKRYQQLFTEVIQKYHRLP</sequence>
<reference evidence="3 4" key="1">
    <citation type="submission" date="2017-08" db="EMBL/GenBank/DDBJ databases">
        <title>Draft genome sequence of filamentous cyanobacterium Calothrix elsteri CCALA 953.</title>
        <authorList>
            <person name="Gagunashvili A.N."/>
            <person name="Elster J."/>
            <person name="Andresson O.S."/>
        </authorList>
    </citation>
    <scope>NUCLEOTIDE SEQUENCE [LARGE SCALE GENOMIC DNA]</scope>
    <source>
        <strain evidence="3 4">CCALA 953</strain>
    </source>
</reference>
<dbReference type="GO" id="GO:0016757">
    <property type="term" value="F:glycosyltransferase activity"/>
    <property type="evidence" value="ECO:0007669"/>
    <property type="project" value="InterPro"/>
</dbReference>
<dbReference type="Proteomes" id="UP000218238">
    <property type="component" value="Unassembled WGS sequence"/>
</dbReference>
<comment type="caution">
    <text evidence="3">The sequence shown here is derived from an EMBL/GenBank/DDBJ whole genome shotgun (WGS) entry which is preliminary data.</text>
</comment>
<dbReference type="Pfam" id="PF00534">
    <property type="entry name" value="Glycos_transf_1"/>
    <property type="match status" value="1"/>
</dbReference>
<evidence type="ECO:0000259" key="1">
    <source>
        <dbReference type="Pfam" id="PF00534"/>
    </source>
</evidence>